<evidence type="ECO:0000259" key="1">
    <source>
        <dbReference type="PROSITE" id="PS50995"/>
    </source>
</evidence>
<dbReference type="InterPro" id="IPR039422">
    <property type="entry name" value="MarR/SlyA-like"/>
</dbReference>
<sequence length="154" mass="17182">MPEPKAAPAPAEVTDERLRQFAGYNMKRVYMKVRADMTETLAPAGLRVATFSALAVILENPDITQTQLAQALKVERSGVVVLVDELENADLIARNRVKGDRRSYALRVTLKGRRAWARAEALVHAHEARLFAALSPEERERLHALLRRIDGATD</sequence>
<name>A0A1I3NI37_9RHOB</name>
<dbReference type="PANTHER" id="PTHR33164">
    <property type="entry name" value="TRANSCRIPTIONAL REGULATOR, MARR FAMILY"/>
    <property type="match status" value="1"/>
</dbReference>
<dbReference type="EMBL" id="FOQH01000013">
    <property type="protein sequence ID" value="SFJ08829.1"/>
    <property type="molecule type" value="Genomic_DNA"/>
</dbReference>
<dbReference type="PROSITE" id="PS50995">
    <property type="entry name" value="HTH_MARR_2"/>
    <property type="match status" value="1"/>
</dbReference>
<dbReference type="OrthoDB" id="8077146at2"/>
<keyword evidence="3" id="KW-1185">Reference proteome</keyword>
<dbReference type="Proteomes" id="UP000199377">
    <property type="component" value="Unassembled WGS sequence"/>
</dbReference>
<reference evidence="2 3" key="1">
    <citation type="submission" date="2016-10" db="EMBL/GenBank/DDBJ databases">
        <authorList>
            <person name="de Groot N.N."/>
        </authorList>
    </citation>
    <scope>NUCLEOTIDE SEQUENCE [LARGE SCALE GENOMIC DNA]</scope>
    <source>
        <strain evidence="2 3">CGMCC 1.11030</strain>
    </source>
</reference>
<dbReference type="AlphaFoldDB" id="A0A1I3NI37"/>
<dbReference type="RefSeq" id="WP_092864974.1">
    <property type="nucleotide sequence ID" value="NZ_FOQH01000013.1"/>
</dbReference>
<protein>
    <submittedName>
        <fullName evidence="2">DNA-binding transcriptional regulator, MarR family</fullName>
    </submittedName>
</protein>
<dbReference type="GO" id="GO:0003677">
    <property type="term" value="F:DNA binding"/>
    <property type="evidence" value="ECO:0007669"/>
    <property type="project" value="UniProtKB-KW"/>
</dbReference>
<accession>A0A1I3NI37</accession>
<dbReference type="GO" id="GO:0006950">
    <property type="term" value="P:response to stress"/>
    <property type="evidence" value="ECO:0007669"/>
    <property type="project" value="TreeGrafter"/>
</dbReference>
<evidence type="ECO:0000313" key="3">
    <source>
        <dbReference type="Proteomes" id="UP000199377"/>
    </source>
</evidence>
<dbReference type="PRINTS" id="PR00598">
    <property type="entry name" value="HTHMARR"/>
</dbReference>
<dbReference type="PANTHER" id="PTHR33164:SF89">
    <property type="entry name" value="MARR FAMILY REGULATORY PROTEIN"/>
    <property type="match status" value="1"/>
</dbReference>
<dbReference type="STRING" id="1114924.SAMN05216258_11391"/>
<proteinExistence type="predicted"/>
<dbReference type="SUPFAM" id="SSF46785">
    <property type="entry name" value="Winged helix' DNA-binding domain"/>
    <property type="match status" value="1"/>
</dbReference>
<organism evidence="2 3">
    <name type="scientific">Albimonas pacifica</name>
    <dbReference type="NCBI Taxonomy" id="1114924"/>
    <lineage>
        <taxon>Bacteria</taxon>
        <taxon>Pseudomonadati</taxon>
        <taxon>Pseudomonadota</taxon>
        <taxon>Alphaproteobacteria</taxon>
        <taxon>Rhodobacterales</taxon>
        <taxon>Paracoccaceae</taxon>
        <taxon>Albimonas</taxon>
    </lineage>
</organism>
<dbReference type="InterPro" id="IPR000835">
    <property type="entry name" value="HTH_MarR-typ"/>
</dbReference>
<dbReference type="Pfam" id="PF12802">
    <property type="entry name" value="MarR_2"/>
    <property type="match status" value="1"/>
</dbReference>
<feature type="domain" description="HTH marR-type" evidence="1">
    <location>
        <begin position="19"/>
        <end position="151"/>
    </location>
</feature>
<dbReference type="InterPro" id="IPR036390">
    <property type="entry name" value="WH_DNA-bd_sf"/>
</dbReference>
<gene>
    <name evidence="2" type="ORF">SAMN05216258_11391</name>
</gene>
<keyword evidence="2" id="KW-0238">DNA-binding</keyword>
<dbReference type="GO" id="GO:0003700">
    <property type="term" value="F:DNA-binding transcription factor activity"/>
    <property type="evidence" value="ECO:0007669"/>
    <property type="project" value="InterPro"/>
</dbReference>
<dbReference type="Gene3D" id="1.10.10.10">
    <property type="entry name" value="Winged helix-like DNA-binding domain superfamily/Winged helix DNA-binding domain"/>
    <property type="match status" value="1"/>
</dbReference>
<dbReference type="SMART" id="SM00347">
    <property type="entry name" value="HTH_MARR"/>
    <property type="match status" value="1"/>
</dbReference>
<dbReference type="InterPro" id="IPR036388">
    <property type="entry name" value="WH-like_DNA-bd_sf"/>
</dbReference>
<evidence type="ECO:0000313" key="2">
    <source>
        <dbReference type="EMBL" id="SFJ08829.1"/>
    </source>
</evidence>